<protein>
    <submittedName>
        <fullName evidence="1">Uncharacterized protein</fullName>
    </submittedName>
</protein>
<gene>
    <name evidence="1" type="ORF">CWS72_23895</name>
</gene>
<keyword evidence="2" id="KW-1185">Reference proteome</keyword>
<dbReference type="Proteomes" id="UP000233293">
    <property type="component" value="Unassembled WGS sequence"/>
</dbReference>
<name>A0A2N3PNG5_9PROT</name>
<dbReference type="EMBL" id="PIUM01000040">
    <property type="protein sequence ID" value="PKU21949.1"/>
    <property type="molecule type" value="Genomic_DNA"/>
</dbReference>
<reference evidence="2" key="1">
    <citation type="submission" date="2017-12" db="EMBL/GenBank/DDBJ databases">
        <title>Draft genome sequence of Telmatospirillum siberiense 26-4b1T, an acidotolerant peatland alphaproteobacterium potentially involved in sulfur cycling.</title>
        <authorList>
            <person name="Hausmann B."/>
            <person name="Pjevac P."/>
            <person name="Schreck K."/>
            <person name="Herbold C.W."/>
            <person name="Daims H."/>
            <person name="Wagner M."/>
            <person name="Pester M."/>
            <person name="Loy A."/>
        </authorList>
    </citation>
    <scope>NUCLEOTIDE SEQUENCE [LARGE SCALE GENOMIC DNA]</scope>
    <source>
        <strain evidence="2">26-4b1</strain>
    </source>
</reference>
<dbReference type="AlphaFoldDB" id="A0A2N3PNG5"/>
<proteinExistence type="predicted"/>
<evidence type="ECO:0000313" key="1">
    <source>
        <dbReference type="EMBL" id="PKU21949.1"/>
    </source>
</evidence>
<organism evidence="1 2">
    <name type="scientific">Telmatospirillum siberiense</name>
    <dbReference type="NCBI Taxonomy" id="382514"/>
    <lineage>
        <taxon>Bacteria</taxon>
        <taxon>Pseudomonadati</taxon>
        <taxon>Pseudomonadota</taxon>
        <taxon>Alphaproteobacteria</taxon>
        <taxon>Rhodospirillales</taxon>
        <taxon>Rhodospirillaceae</taxon>
        <taxon>Telmatospirillum</taxon>
    </lineage>
</organism>
<evidence type="ECO:0000313" key="2">
    <source>
        <dbReference type="Proteomes" id="UP000233293"/>
    </source>
</evidence>
<accession>A0A2N3PNG5</accession>
<comment type="caution">
    <text evidence="1">The sequence shown here is derived from an EMBL/GenBank/DDBJ whole genome shotgun (WGS) entry which is preliminary data.</text>
</comment>
<sequence length="247" mass="27053">MTPIMNATPEPSEVYRRLAVARLKGVRVDGDVISTEEAKAACGQFSAKMADEMQRIDQVLALTERMEMRTRDLWNGAMSAFSIDEIDRLIAVRDNQLQRHGRAVAMPTYLTRLQDRREVDSIDILAADIKTECLGSGASARIDKNFAEARVPDLPMVDGVYRNLHKQQLAELKEDMTGILRDLGLASDIFAEAGSFGIATVSLPAATKDSPLESLLRLVSAAAEMRNAPQFRKAKLGAPVEGLGPAR</sequence>